<evidence type="ECO:0000256" key="1">
    <source>
        <dbReference type="SAM" id="MobiDB-lite"/>
    </source>
</evidence>
<dbReference type="KEGG" id="vg:16214958"/>
<feature type="compositionally biased region" description="Basic and acidic residues" evidence="1">
    <location>
        <begin position="9"/>
        <end position="18"/>
    </location>
</feature>
<name>R4TQH8_9CAUD</name>
<dbReference type="GeneID" id="16214958"/>
<reference evidence="2 3" key="1">
    <citation type="submission" date="2013-03" db="EMBL/GenBank/DDBJ databases">
        <authorList>
            <person name="Arrington C.M."/>
            <person name="Borchik E.N."/>
            <person name="Cullett D."/>
            <person name="Holden R.C."/>
            <person name="Awdziejczyk L.A."/>
            <person name="Whitfield S.R."/>
            <person name="Bollivar D.W."/>
            <person name="Walker L.M."/>
            <person name="Bradley K.W."/>
            <person name="Khaja R."/>
            <person name="Lewis M.F."/>
            <person name="Barker L.P."/>
            <person name="Asai D.J."/>
            <person name="Bowman C.A."/>
            <person name="Russell D.A."/>
            <person name="Pope W.H."/>
            <person name="Jacobs-Sera D."/>
            <person name="Hendrix R.W."/>
            <person name="Hatfull G.F."/>
        </authorList>
    </citation>
    <scope>NUCLEOTIDE SEQUENCE [LARGE SCALE GENOMIC DNA]</scope>
</reference>
<protein>
    <submittedName>
        <fullName evidence="2">Uncharacterized protein</fullName>
    </submittedName>
</protein>
<dbReference type="Proteomes" id="UP000204407">
    <property type="component" value="Segment"/>
</dbReference>
<evidence type="ECO:0000313" key="2">
    <source>
        <dbReference type="EMBL" id="AGM13362.1"/>
    </source>
</evidence>
<dbReference type="RefSeq" id="YP_008060866.1">
    <property type="nucleotide sequence ID" value="NC_021346.1"/>
</dbReference>
<organism evidence="2 3">
    <name type="scientific">Mycobacterium phage Gizmo</name>
    <dbReference type="NCBI Taxonomy" id="1327936"/>
    <lineage>
        <taxon>Viruses</taxon>
        <taxon>Duplodnaviria</taxon>
        <taxon>Heunggongvirae</taxon>
        <taxon>Uroviricota</taxon>
        <taxon>Caudoviricetes</taxon>
        <taxon>Ceeclamvirinae</taxon>
        <taxon>Bixzunavirus</taxon>
        <taxon>Bixzunavirus Bxz1</taxon>
    </lineage>
</organism>
<gene>
    <name evidence="2" type="primary">68</name>
    <name evidence="2" type="ORF">PBI_GIZMO_68</name>
</gene>
<dbReference type="EMBL" id="KC748968">
    <property type="protein sequence ID" value="AGM13362.1"/>
    <property type="molecule type" value="Genomic_DNA"/>
</dbReference>
<proteinExistence type="predicted"/>
<feature type="region of interest" description="Disordered" evidence="1">
    <location>
        <begin position="1"/>
        <end position="24"/>
    </location>
</feature>
<accession>R4TQH8</accession>
<evidence type="ECO:0000313" key="3">
    <source>
        <dbReference type="Proteomes" id="UP000204407"/>
    </source>
</evidence>
<sequence length="24" mass="2656">MGVAPNIDNSREHLDHRGTVQVPL</sequence>